<protein>
    <submittedName>
        <fullName evidence="7">Phosphotransferase enzyme family protein</fullName>
    </submittedName>
</protein>
<comment type="caution">
    <text evidence="7">The sequence shown here is derived from an EMBL/GenBank/DDBJ whole genome shotgun (WGS) entry which is preliminary data.</text>
</comment>
<evidence type="ECO:0000256" key="2">
    <source>
        <dbReference type="ARBA" id="ARBA00022679"/>
    </source>
</evidence>
<dbReference type="InterPro" id="IPR002575">
    <property type="entry name" value="Aminoglycoside_PTrfase"/>
</dbReference>
<accession>A0A9P3PXR0</accession>
<dbReference type="SUPFAM" id="SSF56112">
    <property type="entry name" value="Protein kinase-like (PK-like)"/>
    <property type="match status" value="1"/>
</dbReference>
<evidence type="ECO:0000256" key="5">
    <source>
        <dbReference type="ARBA" id="ARBA00022840"/>
    </source>
</evidence>
<reference evidence="7" key="1">
    <citation type="submission" date="2022-07" db="EMBL/GenBank/DDBJ databases">
        <title>The genome of Lyophyllum shimeji provides insight into the initial evolution of ectomycorrhizal fungal genome.</title>
        <authorList>
            <person name="Kobayashi Y."/>
            <person name="Shibata T."/>
            <person name="Hirakawa H."/>
            <person name="Shigenobu S."/>
            <person name="Nishiyama T."/>
            <person name="Yamada A."/>
            <person name="Hasebe M."/>
            <person name="Kawaguchi M."/>
        </authorList>
    </citation>
    <scope>NUCLEOTIDE SEQUENCE</scope>
    <source>
        <strain evidence="7">AT787</strain>
    </source>
</reference>
<dbReference type="Gene3D" id="3.90.1200.10">
    <property type="match status" value="1"/>
</dbReference>
<feature type="domain" description="Aminoglycoside phosphotransferase" evidence="6">
    <location>
        <begin position="33"/>
        <end position="313"/>
    </location>
</feature>
<keyword evidence="4" id="KW-0418">Kinase</keyword>
<keyword evidence="3" id="KW-0547">Nucleotide-binding</keyword>
<evidence type="ECO:0000313" key="7">
    <source>
        <dbReference type="EMBL" id="GLB43504.1"/>
    </source>
</evidence>
<comment type="similarity">
    <text evidence="1">Belongs to the methylthioribose kinase family.</text>
</comment>
<evidence type="ECO:0000256" key="1">
    <source>
        <dbReference type="ARBA" id="ARBA00010165"/>
    </source>
</evidence>
<evidence type="ECO:0000256" key="4">
    <source>
        <dbReference type="ARBA" id="ARBA00022777"/>
    </source>
</evidence>
<dbReference type="GO" id="GO:0005524">
    <property type="term" value="F:ATP binding"/>
    <property type="evidence" value="ECO:0007669"/>
    <property type="project" value="UniProtKB-KW"/>
</dbReference>
<dbReference type="GO" id="GO:0016301">
    <property type="term" value="F:kinase activity"/>
    <property type="evidence" value="ECO:0007669"/>
    <property type="project" value="UniProtKB-KW"/>
</dbReference>
<dbReference type="PANTHER" id="PTHR34273:SF2">
    <property type="entry name" value="METHYLTHIORIBOSE KINASE"/>
    <property type="match status" value="1"/>
</dbReference>
<dbReference type="EMBL" id="BRPK01000014">
    <property type="protein sequence ID" value="GLB43504.1"/>
    <property type="molecule type" value="Genomic_DNA"/>
</dbReference>
<proteinExistence type="inferred from homology"/>
<dbReference type="Gene3D" id="3.30.200.20">
    <property type="entry name" value="Phosphorylase Kinase, domain 1"/>
    <property type="match status" value="1"/>
</dbReference>
<evidence type="ECO:0000259" key="6">
    <source>
        <dbReference type="Pfam" id="PF01636"/>
    </source>
</evidence>
<dbReference type="InterPro" id="IPR011009">
    <property type="entry name" value="Kinase-like_dom_sf"/>
</dbReference>
<dbReference type="OrthoDB" id="25129at2759"/>
<dbReference type="Proteomes" id="UP001063166">
    <property type="component" value="Unassembled WGS sequence"/>
</dbReference>
<dbReference type="Pfam" id="PF01636">
    <property type="entry name" value="APH"/>
    <property type="match status" value="1"/>
</dbReference>
<evidence type="ECO:0000313" key="8">
    <source>
        <dbReference type="Proteomes" id="UP001063166"/>
    </source>
</evidence>
<organism evidence="7 8">
    <name type="scientific">Lyophyllum shimeji</name>
    <name type="common">Hon-shimeji</name>
    <name type="synonym">Tricholoma shimeji</name>
    <dbReference type="NCBI Taxonomy" id="47721"/>
    <lineage>
        <taxon>Eukaryota</taxon>
        <taxon>Fungi</taxon>
        <taxon>Dikarya</taxon>
        <taxon>Basidiomycota</taxon>
        <taxon>Agaricomycotina</taxon>
        <taxon>Agaricomycetes</taxon>
        <taxon>Agaricomycetidae</taxon>
        <taxon>Agaricales</taxon>
        <taxon>Tricholomatineae</taxon>
        <taxon>Lyophyllaceae</taxon>
        <taxon>Lyophyllum</taxon>
    </lineage>
</organism>
<gene>
    <name evidence="7" type="ORF">LshimejAT787_1400160</name>
</gene>
<keyword evidence="5" id="KW-0067">ATP-binding</keyword>
<sequence length="382" mass="41948">MVDTPNTYDLTTVAGVHAYIATTPFASSAVTILSGGTGNFAYRIHLDVPFQGQETLVLKHAEPYVKNYRSMPFSLDRQRFEYEAMTRIKAWLPTDSLVTVPTIYKFDTQHNVIIMEDCGPGTLTLKDFLREGRASSTPDAADLAEIIGASLGRFIGAMHAWSRADPDGMLSLFAENTQALQLSPWATYGRVVQTLRPGEGDDVPPALADPPFAVRDADVDVVRKVAGEMSAAMMAARDIFVMGDFWPGNVMVTLDSNQQLRRLYILDWELAKPGLPGVELGQFCAEMHLLQRFVPVAQDAASTVLNAFLRAYAKAYAPDVEVARNALVHWGTHLVVWTPRVPWGDKETTRKVVEEGLQIILGAAGAKEDELRRSLVGPLVSA</sequence>
<name>A0A9P3PXR0_LYOSH</name>
<evidence type="ECO:0000256" key="3">
    <source>
        <dbReference type="ARBA" id="ARBA00022741"/>
    </source>
</evidence>
<keyword evidence="2" id="KW-0808">Transferase</keyword>
<dbReference type="PANTHER" id="PTHR34273">
    <property type="entry name" value="METHYLTHIORIBOSE KINASE"/>
    <property type="match status" value="1"/>
</dbReference>
<keyword evidence="8" id="KW-1185">Reference proteome</keyword>
<dbReference type="AlphaFoldDB" id="A0A9P3PXR0"/>